<dbReference type="PANTHER" id="PTHR11280:SF5">
    <property type="entry name" value="GLUCOSAMINE-6-PHOSPHATE ISOMERASE"/>
    <property type="match status" value="1"/>
</dbReference>
<dbReference type="PANTHER" id="PTHR11280">
    <property type="entry name" value="GLUCOSAMINE-6-PHOSPHATE ISOMERASE"/>
    <property type="match status" value="1"/>
</dbReference>
<comment type="caution">
    <text evidence="3">Lacks conserved residue(s) required for the propagation of feature annotation.</text>
</comment>
<protein>
    <recommendedName>
        <fullName evidence="3">Glucosamine-6-phosphate deaminase</fullName>
        <ecNumber evidence="3">3.5.99.6</ecNumber>
    </recommendedName>
    <alternativeName>
        <fullName evidence="3">GlcN6P deaminase</fullName>
        <shortName evidence="3">GNPDA</shortName>
    </alternativeName>
    <alternativeName>
        <fullName evidence="3">Glucosamine-6-phosphate isomerase</fullName>
    </alternativeName>
</protein>
<evidence type="ECO:0000313" key="5">
    <source>
        <dbReference type="EMBL" id="MET3659013.1"/>
    </source>
</evidence>
<dbReference type="InterPro" id="IPR018321">
    <property type="entry name" value="Glucosamine6P_isomerase_CS"/>
</dbReference>
<dbReference type="PROSITE" id="PS01161">
    <property type="entry name" value="GLC_GALNAC_ISOMERASE"/>
    <property type="match status" value="1"/>
</dbReference>
<feature type="active site" description="For ring-opening step" evidence="3">
    <location>
        <position position="142"/>
    </location>
</feature>
<comment type="pathway">
    <text evidence="3">Amino-sugar metabolism; N-acetylneuraminate degradation; D-fructose 6-phosphate from N-acetylneuraminate: step 5/5.</text>
</comment>
<evidence type="ECO:0000313" key="6">
    <source>
        <dbReference type="Proteomes" id="UP001549104"/>
    </source>
</evidence>
<dbReference type="GO" id="GO:0004342">
    <property type="term" value="F:glucosamine-6-phosphate deaminase activity"/>
    <property type="evidence" value="ECO:0007669"/>
    <property type="project" value="UniProtKB-EC"/>
</dbReference>
<dbReference type="NCBIfam" id="TIGR00502">
    <property type="entry name" value="nagB"/>
    <property type="match status" value="1"/>
</dbReference>
<dbReference type="SUPFAM" id="SSF100950">
    <property type="entry name" value="NagB/RpiA/CoA transferase-like"/>
    <property type="match status" value="1"/>
</dbReference>
<evidence type="ECO:0000256" key="2">
    <source>
        <dbReference type="ARBA" id="ARBA00023277"/>
    </source>
</evidence>
<keyword evidence="6" id="KW-1185">Reference proteome</keyword>
<comment type="similarity">
    <text evidence="3">Belongs to the glucosamine/galactosamine-6-phosphate isomerase family. NagB subfamily.</text>
</comment>
<keyword evidence="1 3" id="KW-0378">Hydrolase</keyword>
<dbReference type="HAMAP" id="MF_01241">
    <property type="entry name" value="GlcN6P_deamin"/>
    <property type="match status" value="1"/>
</dbReference>
<comment type="caution">
    <text evidence="5">The sequence shown here is derived from an EMBL/GenBank/DDBJ whole genome shotgun (WGS) entry which is preliminary data.</text>
</comment>
<proteinExistence type="inferred from homology"/>
<feature type="domain" description="Glucosamine/galactosamine-6-phosphate isomerase" evidence="4">
    <location>
        <begin position="14"/>
        <end position="226"/>
    </location>
</feature>
<sequence length="242" mass="26470">MKVVVCANYDEVSVKAAQLVEAQILGNDHSVLGLATGSTPLGLYERLVEGVKLRGISYKNVCTINLDEYLGLDKGHPESYRTFMTENLFDKIDIVIGNTYIPDGTSDSAEECLRYEQVIDSVGPIDLQVLGIGRNGHIGFNEPGTDSNSLTHVVELVASTRESNARFFTSIDEVPTHAITTGIKSILKSKEIILLASGKDKAEAVRTLLNKDVTESFPASILWNHDNVTLIVDRDAYELVKS</sequence>
<dbReference type="Gene3D" id="3.40.50.1360">
    <property type="match status" value="1"/>
</dbReference>
<reference evidence="5 6" key="1">
    <citation type="submission" date="2024-06" db="EMBL/GenBank/DDBJ databases">
        <title>Sorghum-associated microbial communities from plants grown in Nebraska, USA.</title>
        <authorList>
            <person name="Schachtman D."/>
        </authorList>
    </citation>
    <scope>NUCLEOTIDE SEQUENCE [LARGE SCALE GENOMIC DNA]</scope>
    <source>
        <strain evidence="5 6">1288</strain>
    </source>
</reference>
<dbReference type="RefSeq" id="WP_354314574.1">
    <property type="nucleotide sequence ID" value="NZ_JBEPME010000007.1"/>
</dbReference>
<feature type="active site" description="Proton acceptor; for ring-opening step" evidence="3">
    <location>
        <position position="137"/>
    </location>
</feature>
<dbReference type="InterPro" id="IPR004547">
    <property type="entry name" value="Glucosamine6P_isomerase"/>
</dbReference>
<dbReference type="InterPro" id="IPR006148">
    <property type="entry name" value="Glc/Gal-6P_isomerase"/>
</dbReference>
<feature type="active site" description="Proton acceptor; for enolization step" evidence="3">
    <location>
        <position position="67"/>
    </location>
</feature>
<organism evidence="5 6">
    <name type="scientific">Sporosarcina psychrophila</name>
    <name type="common">Bacillus psychrophilus</name>
    <dbReference type="NCBI Taxonomy" id="1476"/>
    <lineage>
        <taxon>Bacteria</taxon>
        <taxon>Bacillati</taxon>
        <taxon>Bacillota</taxon>
        <taxon>Bacilli</taxon>
        <taxon>Bacillales</taxon>
        <taxon>Caryophanaceae</taxon>
        <taxon>Sporosarcina</taxon>
    </lineage>
</organism>
<keyword evidence="2 3" id="KW-0119">Carbohydrate metabolism</keyword>
<feature type="active site" description="For ring-opening step" evidence="3">
    <location>
        <position position="135"/>
    </location>
</feature>
<dbReference type="InterPro" id="IPR037171">
    <property type="entry name" value="NagB/RpiA_transferase-like"/>
</dbReference>
<name>A0ABV2KG88_SPOPS</name>
<dbReference type="EMBL" id="JBEPME010000007">
    <property type="protein sequence ID" value="MET3659013.1"/>
    <property type="molecule type" value="Genomic_DNA"/>
</dbReference>
<accession>A0ABV2KG88</accession>
<dbReference type="Proteomes" id="UP001549104">
    <property type="component" value="Unassembled WGS sequence"/>
</dbReference>
<evidence type="ECO:0000256" key="3">
    <source>
        <dbReference type="HAMAP-Rule" id="MF_01241"/>
    </source>
</evidence>
<dbReference type="CDD" id="cd01399">
    <property type="entry name" value="GlcN6P_deaminase"/>
    <property type="match status" value="1"/>
</dbReference>
<comment type="function">
    <text evidence="3">Catalyzes the reversible isomerization-deamination of glucosamine 6-phosphate (GlcN6P) to form fructose 6-phosphate (Fru6P) and ammonium ion.</text>
</comment>
<gene>
    <name evidence="3" type="primary">nagB</name>
    <name evidence="5" type="ORF">ABIC55_004132</name>
</gene>
<dbReference type="EC" id="3.5.99.6" evidence="3"/>
<comment type="catalytic activity">
    <reaction evidence="3">
        <text>alpha-D-glucosamine 6-phosphate + H2O = beta-D-fructose 6-phosphate + NH4(+)</text>
        <dbReference type="Rhea" id="RHEA:12172"/>
        <dbReference type="ChEBI" id="CHEBI:15377"/>
        <dbReference type="ChEBI" id="CHEBI:28938"/>
        <dbReference type="ChEBI" id="CHEBI:57634"/>
        <dbReference type="ChEBI" id="CHEBI:75989"/>
        <dbReference type="EC" id="3.5.99.6"/>
    </reaction>
</comment>
<evidence type="ECO:0000256" key="1">
    <source>
        <dbReference type="ARBA" id="ARBA00022801"/>
    </source>
</evidence>
<dbReference type="Pfam" id="PF01182">
    <property type="entry name" value="Glucosamine_iso"/>
    <property type="match status" value="1"/>
</dbReference>
<evidence type="ECO:0000259" key="4">
    <source>
        <dbReference type="Pfam" id="PF01182"/>
    </source>
</evidence>